<dbReference type="AlphaFoldDB" id="A0AAE0YP33"/>
<evidence type="ECO:0000313" key="1">
    <source>
        <dbReference type="EMBL" id="KAK3753159.1"/>
    </source>
</evidence>
<dbReference type="EMBL" id="JAWDGP010005718">
    <property type="protein sequence ID" value="KAK3753159.1"/>
    <property type="molecule type" value="Genomic_DNA"/>
</dbReference>
<dbReference type="Proteomes" id="UP001283361">
    <property type="component" value="Unassembled WGS sequence"/>
</dbReference>
<reference evidence="1" key="1">
    <citation type="journal article" date="2023" name="G3 (Bethesda)">
        <title>A reference genome for the long-term kleptoplast-retaining sea slug Elysia crispata morphotype clarki.</title>
        <authorList>
            <person name="Eastman K.E."/>
            <person name="Pendleton A.L."/>
            <person name="Shaikh M.A."/>
            <person name="Suttiyut T."/>
            <person name="Ogas R."/>
            <person name="Tomko P."/>
            <person name="Gavelis G."/>
            <person name="Widhalm J.R."/>
            <person name="Wisecaver J.H."/>
        </authorList>
    </citation>
    <scope>NUCLEOTIDE SEQUENCE</scope>
    <source>
        <strain evidence="1">ECLA1</strain>
    </source>
</reference>
<organism evidence="1 2">
    <name type="scientific">Elysia crispata</name>
    <name type="common">lettuce slug</name>
    <dbReference type="NCBI Taxonomy" id="231223"/>
    <lineage>
        <taxon>Eukaryota</taxon>
        <taxon>Metazoa</taxon>
        <taxon>Spiralia</taxon>
        <taxon>Lophotrochozoa</taxon>
        <taxon>Mollusca</taxon>
        <taxon>Gastropoda</taxon>
        <taxon>Heterobranchia</taxon>
        <taxon>Euthyneura</taxon>
        <taxon>Panpulmonata</taxon>
        <taxon>Sacoglossa</taxon>
        <taxon>Placobranchoidea</taxon>
        <taxon>Plakobranchidae</taxon>
        <taxon>Elysia</taxon>
    </lineage>
</organism>
<evidence type="ECO:0000313" key="2">
    <source>
        <dbReference type="Proteomes" id="UP001283361"/>
    </source>
</evidence>
<keyword evidence="2" id="KW-1185">Reference proteome</keyword>
<gene>
    <name evidence="1" type="ORF">RRG08_024435</name>
</gene>
<sequence>MLDRADTNRKPESCWLVIKLWHIDSPARSNHFLRFIDRLNFLQLKANLYIIIVRTLTLELLMLSVQGGMSALTQGAGKKF</sequence>
<accession>A0AAE0YP33</accession>
<protein>
    <submittedName>
        <fullName evidence="1">Uncharacterized protein</fullName>
    </submittedName>
</protein>
<proteinExistence type="predicted"/>
<name>A0AAE0YP33_9GAST</name>
<comment type="caution">
    <text evidence="1">The sequence shown here is derived from an EMBL/GenBank/DDBJ whole genome shotgun (WGS) entry which is preliminary data.</text>
</comment>